<keyword evidence="7 9" id="KW-0010">Activator</keyword>
<sequence>MIKVFLVEDDPMVLEVNAGFIKKIPNLSLIGHSRAGNEAIVLIEKMKPDLVLLDMFLPDISGFEVLKIIREMEIPTDIIMITAARDTKTIHEFFRLGAVDYIVKPFRFDRFKTAIEAYENTWKKLRDVSDLKQEDIDEMKQIKTTEEYLPKGLSEKTMRQILLALIDQDEPTTAEQLASILGMARVTVRRYLDYLVQQGKIQFEVKYGSVGRPSHYYFCEN</sequence>
<evidence type="ECO:0000256" key="2">
    <source>
        <dbReference type="ARBA" id="ARBA00022490"/>
    </source>
</evidence>
<dbReference type="PANTHER" id="PTHR45526:SF1">
    <property type="entry name" value="TRANSCRIPTIONAL REGULATORY PROTEIN DCUR-RELATED"/>
    <property type="match status" value="1"/>
</dbReference>
<keyword evidence="2 9" id="KW-0963">Cytoplasm</keyword>
<protein>
    <recommendedName>
        <fullName evidence="9">Transcriptional regulatory protein</fullName>
    </recommendedName>
</protein>
<dbReference type="InterPro" id="IPR051271">
    <property type="entry name" value="2C-system_Tx_regulators"/>
</dbReference>
<dbReference type="InterPro" id="IPR001789">
    <property type="entry name" value="Sig_transdc_resp-reg_receiver"/>
</dbReference>
<dbReference type="CDD" id="cd00090">
    <property type="entry name" value="HTH_ARSR"/>
    <property type="match status" value="1"/>
</dbReference>
<evidence type="ECO:0000256" key="4">
    <source>
        <dbReference type="ARBA" id="ARBA00023012"/>
    </source>
</evidence>
<keyword evidence="6 9" id="KW-0238">DNA-binding</keyword>
<evidence type="ECO:0000313" key="13">
    <source>
        <dbReference type="Proteomes" id="UP001231362"/>
    </source>
</evidence>
<dbReference type="InterPro" id="IPR011991">
    <property type="entry name" value="ArsR-like_HTH"/>
</dbReference>
<dbReference type="InterPro" id="IPR011006">
    <property type="entry name" value="CheY-like_superfamily"/>
</dbReference>
<keyword evidence="8 9" id="KW-0804">Transcription</keyword>
<reference evidence="12 13" key="1">
    <citation type="submission" date="2023-07" db="EMBL/GenBank/DDBJ databases">
        <title>Genomic Encyclopedia of Type Strains, Phase IV (KMG-IV): sequencing the most valuable type-strain genomes for metagenomic binning, comparative biology and taxonomic classification.</title>
        <authorList>
            <person name="Goeker M."/>
        </authorList>
    </citation>
    <scope>NUCLEOTIDE SEQUENCE [LARGE SCALE GENOMIC DNA]</scope>
    <source>
        <strain evidence="12 13">DSM 23948</strain>
    </source>
</reference>
<accession>A0ABT9V8L9</accession>
<dbReference type="SUPFAM" id="SSF46785">
    <property type="entry name" value="Winged helix' DNA-binding domain"/>
    <property type="match status" value="1"/>
</dbReference>
<dbReference type="PANTHER" id="PTHR45526">
    <property type="entry name" value="TRANSCRIPTIONAL REGULATORY PROTEIN DPIA"/>
    <property type="match status" value="1"/>
</dbReference>
<evidence type="ECO:0000256" key="9">
    <source>
        <dbReference type="PIRNR" id="PIRNR006171"/>
    </source>
</evidence>
<dbReference type="PROSITE" id="PS50110">
    <property type="entry name" value="RESPONSE_REGULATORY"/>
    <property type="match status" value="1"/>
</dbReference>
<dbReference type="Gene3D" id="3.40.50.2300">
    <property type="match status" value="1"/>
</dbReference>
<dbReference type="Pfam" id="PF00072">
    <property type="entry name" value="Response_reg"/>
    <property type="match status" value="1"/>
</dbReference>
<dbReference type="Pfam" id="PF20714">
    <property type="entry name" value="HTH_64"/>
    <property type="match status" value="1"/>
</dbReference>
<dbReference type="SUPFAM" id="SSF52172">
    <property type="entry name" value="CheY-like"/>
    <property type="match status" value="1"/>
</dbReference>
<dbReference type="Gene3D" id="1.10.10.10">
    <property type="entry name" value="Winged helix-like DNA-binding domain superfamily/Winged helix DNA-binding domain"/>
    <property type="match status" value="1"/>
</dbReference>
<dbReference type="InterPro" id="IPR024187">
    <property type="entry name" value="Sig_transdc_resp-reg_cit/mal"/>
</dbReference>
<proteinExistence type="predicted"/>
<evidence type="ECO:0000256" key="1">
    <source>
        <dbReference type="ARBA" id="ARBA00004496"/>
    </source>
</evidence>
<evidence type="ECO:0000256" key="3">
    <source>
        <dbReference type="ARBA" id="ARBA00022553"/>
    </source>
</evidence>
<evidence type="ECO:0000256" key="7">
    <source>
        <dbReference type="ARBA" id="ARBA00023159"/>
    </source>
</evidence>
<dbReference type="SMART" id="SM00448">
    <property type="entry name" value="REC"/>
    <property type="match status" value="1"/>
</dbReference>
<name>A0ABT9V8L9_9BACL</name>
<dbReference type="InterPro" id="IPR036388">
    <property type="entry name" value="WH-like_DNA-bd_sf"/>
</dbReference>
<dbReference type="InterPro" id="IPR036390">
    <property type="entry name" value="WH_DNA-bd_sf"/>
</dbReference>
<dbReference type="InterPro" id="IPR048714">
    <property type="entry name" value="DpiA-like_HTH"/>
</dbReference>
<evidence type="ECO:0000256" key="6">
    <source>
        <dbReference type="ARBA" id="ARBA00023125"/>
    </source>
</evidence>
<dbReference type="RefSeq" id="WP_307151769.1">
    <property type="nucleotide sequence ID" value="NZ_JAUSTU010000024.1"/>
</dbReference>
<keyword evidence="3 10" id="KW-0597">Phosphoprotein</keyword>
<feature type="modified residue" description="4-aspartylphosphate" evidence="10">
    <location>
        <position position="54"/>
    </location>
</feature>
<gene>
    <name evidence="12" type="ORF">J2S07_003630</name>
</gene>
<keyword evidence="4 9" id="KW-0902">Two-component regulatory system</keyword>
<comment type="subcellular location">
    <subcellularLocation>
        <location evidence="1 9">Cytoplasm</location>
    </subcellularLocation>
</comment>
<evidence type="ECO:0000256" key="10">
    <source>
        <dbReference type="PROSITE-ProRule" id="PRU00169"/>
    </source>
</evidence>
<keyword evidence="5 9" id="KW-0805">Transcription regulation</keyword>
<dbReference type="PIRSF" id="PIRSF006171">
    <property type="entry name" value="RR_citrat_malat"/>
    <property type="match status" value="1"/>
</dbReference>
<evidence type="ECO:0000259" key="11">
    <source>
        <dbReference type="PROSITE" id="PS50110"/>
    </source>
</evidence>
<dbReference type="Proteomes" id="UP001231362">
    <property type="component" value="Unassembled WGS sequence"/>
</dbReference>
<keyword evidence="13" id="KW-1185">Reference proteome</keyword>
<dbReference type="EMBL" id="JAUSTU010000024">
    <property type="protein sequence ID" value="MDQ0157301.1"/>
    <property type="molecule type" value="Genomic_DNA"/>
</dbReference>
<feature type="domain" description="Response regulatory" evidence="11">
    <location>
        <begin position="3"/>
        <end position="119"/>
    </location>
</feature>
<evidence type="ECO:0000313" key="12">
    <source>
        <dbReference type="EMBL" id="MDQ0157301.1"/>
    </source>
</evidence>
<evidence type="ECO:0000256" key="8">
    <source>
        <dbReference type="ARBA" id="ARBA00023163"/>
    </source>
</evidence>
<evidence type="ECO:0000256" key="5">
    <source>
        <dbReference type="ARBA" id="ARBA00023015"/>
    </source>
</evidence>
<organism evidence="12 13">
    <name type="scientific">Anoxybacillus andreesenii</name>
    <dbReference type="NCBI Taxonomy" id="1325932"/>
    <lineage>
        <taxon>Bacteria</taxon>
        <taxon>Bacillati</taxon>
        <taxon>Bacillota</taxon>
        <taxon>Bacilli</taxon>
        <taxon>Bacillales</taxon>
        <taxon>Anoxybacillaceae</taxon>
        <taxon>Anoxybacillus</taxon>
    </lineage>
</organism>
<comment type="caution">
    <text evidence="12">The sequence shown here is derived from an EMBL/GenBank/DDBJ whole genome shotgun (WGS) entry which is preliminary data.</text>
</comment>